<evidence type="ECO:0000256" key="1">
    <source>
        <dbReference type="SAM" id="MobiDB-lite"/>
    </source>
</evidence>
<gene>
    <name evidence="2" type="ORF">QPK24_03795</name>
</gene>
<feature type="region of interest" description="Disordered" evidence="1">
    <location>
        <begin position="1"/>
        <end position="51"/>
    </location>
</feature>
<protein>
    <recommendedName>
        <fullName evidence="4">3-methyladenine DNA glycosylase</fullName>
    </recommendedName>
</protein>
<name>A0ABY8X4A9_9BACL</name>
<evidence type="ECO:0008006" key="4">
    <source>
        <dbReference type="Google" id="ProtNLM"/>
    </source>
</evidence>
<organism evidence="2 3">
    <name type="scientific">Paenibacillus polygoni</name>
    <dbReference type="NCBI Taxonomy" id="3050112"/>
    <lineage>
        <taxon>Bacteria</taxon>
        <taxon>Bacillati</taxon>
        <taxon>Bacillota</taxon>
        <taxon>Bacilli</taxon>
        <taxon>Bacillales</taxon>
        <taxon>Paenibacillaceae</taxon>
        <taxon>Paenibacillus</taxon>
    </lineage>
</organism>
<dbReference type="RefSeq" id="WP_285746316.1">
    <property type="nucleotide sequence ID" value="NZ_CP127162.1"/>
</dbReference>
<feature type="compositionally biased region" description="Basic and acidic residues" evidence="1">
    <location>
        <begin position="10"/>
        <end position="32"/>
    </location>
</feature>
<dbReference type="Proteomes" id="UP001236415">
    <property type="component" value="Chromosome"/>
</dbReference>
<evidence type="ECO:0000313" key="3">
    <source>
        <dbReference type="Proteomes" id="UP001236415"/>
    </source>
</evidence>
<reference evidence="2 3" key="1">
    <citation type="submission" date="2023-06" db="EMBL/GenBank/DDBJ databases">
        <title>Paenibacillus polygonum sp. nov., an endophytic bacterium, isolated from Polygonum lapathifolium L. in Nanji Wetland National Nature Reserve, South of Poyang Lake, Jiangxi Province, China.</title>
        <authorList>
            <person name="Yu Z."/>
        </authorList>
    </citation>
    <scope>NUCLEOTIDE SEQUENCE [LARGE SCALE GENOMIC DNA]</scope>
    <source>
        <strain evidence="2 3">C31</strain>
    </source>
</reference>
<proteinExistence type="predicted"/>
<sequence length="51" mass="6027">MQQQTGDQVRNQDDSKNNSPEQQEKVKKHEDIEPQAENWNPRDLPDPNKKN</sequence>
<dbReference type="EMBL" id="CP127162">
    <property type="protein sequence ID" value="WIV19873.1"/>
    <property type="molecule type" value="Genomic_DNA"/>
</dbReference>
<accession>A0ABY8X4A9</accession>
<keyword evidence="3" id="KW-1185">Reference proteome</keyword>
<evidence type="ECO:0000313" key="2">
    <source>
        <dbReference type="EMBL" id="WIV19873.1"/>
    </source>
</evidence>